<dbReference type="PANTHER" id="PTHR37467">
    <property type="entry name" value="EXPORTED CALCIUM-BINDING GLYCOPROTEIN-RELATED"/>
    <property type="match status" value="1"/>
</dbReference>
<dbReference type="InterPro" id="IPR024079">
    <property type="entry name" value="MetalloPept_cat_dom_sf"/>
</dbReference>
<dbReference type="EMBL" id="VLLI01000012">
    <property type="protein sequence ID" value="TWI96821.1"/>
    <property type="molecule type" value="Genomic_DNA"/>
</dbReference>
<feature type="compositionally biased region" description="Acidic residues" evidence="5">
    <location>
        <begin position="157"/>
        <end position="167"/>
    </location>
</feature>
<feature type="chain" id="PRO_5022073320" evidence="6">
    <location>
        <begin position="21"/>
        <end position="515"/>
    </location>
</feature>
<keyword evidence="7" id="KW-0645">Protease</keyword>
<dbReference type="GO" id="GO:0008237">
    <property type="term" value="F:metallopeptidase activity"/>
    <property type="evidence" value="ECO:0007669"/>
    <property type="project" value="InterPro"/>
</dbReference>
<keyword evidence="4" id="KW-0106">Calcium</keyword>
<dbReference type="InterPro" id="IPR053180">
    <property type="entry name" value="Ca-binding_acidic-repeat"/>
</dbReference>
<evidence type="ECO:0000256" key="4">
    <source>
        <dbReference type="ARBA" id="ARBA00022837"/>
    </source>
</evidence>
<dbReference type="PANTHER" id="PTHR37467:SF1">
    <property type="entry name" value="EXPORTED CALCIUM-BINDING GLYCOPROTEIN"/>
    <property type="match status" value="1"/>
</dbReference>
<dbReference type="Proteomes" id="UP000317010">
    <property type="component" value="Unassembled WGS sequence"/>
</dbReference>
<comment type="subcellular location">
    <subcellularLocation>
        <location evidence="1">Secreted</location>
    </subcellularLocation>
</comment>
<reference evidence="7 8" key="1">
    <citation type="submission" date="2019-07" db="EMBL/GenBank/DDBJ databases">
        <title>Genomic Encyclopedia of Archaeal and Bacterial Type Strains, Phase II (KMG-II): from individual species to whole genera.</title>
        <authorList>
            <person name="Goeker M."/>
        </authorList>
    </citation>
    <scope>NUCLEOTIDE SEQUENCE [LARGE SCALE GENOMIC DNA]</scope>
    <source>
        <strain evidence="7 8">ATCC BAA-1854</strain>
    </source>
</reference>
<proteinExistence type="predicted"/>
<keyword evidence="7" id="KW-0121">Carboxypeptidase</keyword>
<dbReference type="SUPFAM" id="SSF55486">
    <property type="entry name" value="Metalloproteases ('zincins'), catalytic domain"/>
    <property type="match status" value="1"/>
</dbReference>
<dbReference type="InterPro" id="IPR008969">
    <property type="entry name" value="CarboxyPept-like_regulatory"/>
</dbReference>
<keyword evidence="8" id="KW-1185">Reference proteome</keyword>
<accession>A0A562TT93</accession>
<feature type="region of interest" description="Disordered" evidence="5">
    <location>
        <begin position="153"/>
        <end position="184"/>
    </location>
</feature>
<dbReference type="Pfam" id="PF18884">
    <property type="entry name" value="TSP3_bac"/>
    <property type="match status" value="2"/>
</dbReference>
<feature type="compositionally biased region" description="Basic and acidic residues" evidence="5">
    <location>
        <begin position="168"/>
        <end position="180"/>
    </location>
</feature>
<evidence type="ECO:0000256" key="3">
    <source>
        <dbReference type="ARBA" id="ARBA00022729"/>
    </source>
</evidence>
<name>A0A562TT93_9SPHI</name>
<evidence type="ECO:0000313" key="7">
    <source>
        <dbReference type="EMBL" id="TWI96821.1"/>
    </source>
</evidence>
<keyword evidence="7" id="KW-0378">Hydrolase</keyword>
<dbReference type="RefSeq" id="WP_144915195.1">
    <property type="nucleotide sequence ID" value="NZ_VLLI01000012.1"/>
</dbReference>
<gene>
    <name evidence="7" type="ORF">JN11_03934</name>
</gene>
<evidence type="ECO:0000256" key="5">
    <source>
        <dbReference type="SAM" id="MobiDB-lite"/>
    </source>
</evidence>
<dbReference type="InterPro" id="IPR059100">
    <property type="entry name" value="TSP3_bac"/>
</dbReference>
<keyword evidence="2" id="KW-0964">Secreted</keyword>
<dbReference type="Gene3D" id="2.60.40.1120">
    <property type="entry name" value="Carboxypeptidase-like, regulatory domain"/>
    <property type="match status" value="1"/>
</dbReference>
<evidence type="ECO:0000256" key="2">
    <source>
        <dbReference type="ARBA" id="ARBA00022525"/>
    </source>
</evidence>
<dbReference type="Gene3D" id="3.40.390.10">
    <property type="entry name" value="Collagenase (Catalytic Domain)"/>
    <property type="match status" value="1"/>
</dbReference>
<sequence length="515" mass="55638">MYHKLILSMCVLLLSVSAIFAQNKVSGKVTDEKGTPLAGVTITVKGSNVGTQTDQKGNFTIAAKKNDVLRVNYIGLTATDYVVSSANIIIKLVAANYTAELNQAMYLKLVSSQLQALKKIPAYTNNSNKAFSSDPTNPSHNAVEGLAPINELHITPEDSDGDGLSDADELKIGTDPHNPDTDGDGLLDGWEVGTINGINLKSLGASPLHKDIFVQMDYMTRASATNGLGPNPNVIAGIEKAFSDAPVDNPDGIKGITIHLILGQQILYQEELNPLDDAFAAIKQRYFNPLRGAVFHYMVWANNYSPDQSSGNALGIGTSDFVVTLGDWNNKDGGTDDEKIGTFIHELGHNLGLRHGGEEDTNYKPNHVSVMNYAYQITGINYQGNYFFSYQPFDLPALDESHLSETKGINAGSTLQGYNLILINPGGNLNDPIPGNGSIDFNQDGQIETGTISADINHDFYIGILAATQNEWARLQYKCGSIGQSIVVAGLTQKLAKSYHSDQLKELTEKMAKSH</sequence>
<keyword evidence="3 6" id="KW-0732">Signal</keyword>
<feature type="signal peptide" evidence="6">
    <location>
        <begin position="1"/>
        <end position="20"/>
    </location>
</feature>
<organism evidence="7 8">
    <name type="scientific">Mucilaginibacter frigoritolerans</name>
    <dbReference type="NCBI Taxonomy" id="652788"/>
    <lineage>
        <taxon>Bacteria</taxon>
        <taxon>Pseudomonadati</taxon>
        <taxon>Bacteroidota</taxon>
        <taxon>Sphingobacteriia</taxon>
        <taxon>Sphingobacteriales</taxon>
        <taxon>Sphingobacteriaceae</taxon>
        <taxon>Mucilaginibacter</taxon>
    </lineage>
</organism>
<comment type="caution">
    <text evidence="7">The sequence shown here is derived from an EMBL/GenBank/DDBJ whole genome shotgun (WGS) entry which is preliminary data.</text>
</comment>
<dbReference type="SUPFAM" id="SSF49464">
    <property type="entry name" value="Carboxypeptidase regulatory domain-like"/>
    <property type="match status" value="1"/>
</dbReference>
<protein>
    <submittedName>
        <fullName evidence="7">Carboxypeptidase-like protein</fullName>
    </submittedName>
</protein>
<dbReference type="AlphaFoldDB" id="A0A562TT93"/>
<dbReference type="OrthoDB" id="1151166at2"/>
<evidence type="ECO:0000313" key="8">
    <source>
        <dbReference type="Proteomes" id="UP000317010"/>
    </source>
</evidence>
<dbReference type="GO" id="GO:0004180">
    <property type="term" value="F:carboxypeptidase activity"/>
    <property type="evidence" value="ECO:0007669"/>
    <property type="project" value="UniProtKB-KW"/>
</dbReference>
<evidence type="ECO:0000256" key="1">
    <source>
        <dbReference type="ARBA" id="ARBA00004613"/>
    </source>
</evidence>
<evidence type="ECO:0000256" key="6">
    <source>
        <dbReference type="SAM" id="SignalP"/>
    </source>
</evidence>
<dbReference type="Pfam" id="PF13715">
    <property type="entry name" value="CarbopepD_reg_2"/>
    <property type="match status" value="1"/>
</dbReference>